<keyword evidence="2" id="KW-1185">Reference proteome</keyword>
<evidence type="ECO:0000313" key="1">
    <source>
        <dbReference type="EMBL" id="CZT11127.1"/>
    </source>
</evidence>
<proteinExistence type="predicted"/>
<dbReference type="EMBL" id="FJUX01000137">
    <property type="protein sequence ID" value="CZT11127.1"/>
    <property type="molecule type" value="Genomic_DNA"/>
</dbReference>
<organism evidence="1 2">
    <name type="scientific">Rhynchosporium agropyri</name>
    <dbReference type="NCBI Taxonomy" id="914238"/>
    <lineage>
        <taxon>Eukaryota</taxon>
        <taxon>Fungi</taxon>
        <taxon>Dikarya</taxon>
        <taxon>Ascomycota</taxon>
        <taxon>Pezizomycotina</taxon>
        <taxon>Leotiomycetes</taxon>
        <taxon>Helotiales</taxon>
        <taxon>Ploettnerulaceae</taxon>
        <taxon>Rhynchosporium</taxon>
    </lineage>
</organism>
<accession>A0A1E1LKW1</accession>
<evidence type="ECO:0000313" key="2">
    <source>
        <dbReference type="Proteomes" id="UP000178912"/>
    </source>
</evidence>
<protein>
    <submittedName>
        <fullName evidence="1">Uncharacterized protein</fullName>
    </submittedName>
</protein>
<dbReference type="Proteomes" id="UP000178912">
    <property type="component" value="Unassembled WGS sequence"/>
</dbReference>
<dbReference type="AlphaFoldDB" id="A0A1E1LKW1"/>
<sequence length="117" mass="12923">MSSDLQACDPAPPIAIYSNTTTGFVAWRMQKLMGMLSNNKIIDLSAHYLSAIAPLRPSISIARHSQLLHLLGVPRYFLPKISPINIFTIDPVLTVYGFLPFLNIDCDIQYPIPALGP</sequence>
<gene>
    <name evidence="1" type="ORF">RAG0_15380</name>
</gene>
<name>A0A1E1LKW1_9HELO</name>
<reference evidence="2" key="1">
    <citation type="submission" date="2016-03" db="EMBL/GenBank/DDBJ databases">
        <authorList>
            <person name="Guldener U."/>
        </authorList>
    </citation>
    <scope>NUCLEOTIDE SEQUENCE [LARGE SCALE GENOMIC DNA]</scope>
    <source>
        <strain evidence="2">04CH-RAC-A.6.1</strain>
    </source>
</reference>